<accession>A0A1X7UJ23</accession>
<proteinExistence type="predicted"/>
<evidence type="ECO:0000313" key="1">
    <source>
        <dbReference type="EnsemblMetazoa" id="Aqu2.1.27752_001"/>
    </source>
</evidence>
<name>A0A1X7UJ23_AMPQE</name>
<organism evidence="1">
    <name type="scientific">Amphimedon queenslandica</name>
    <name type="common">Sponge</name>
    <dbReference type="NCBI Taxonomy" id="400682"/>
    <lineage>
        <taxon>Eukaryota</taxon>
        <taxon>Metazoa</taxon>
        <taxon>Porifera</taxon>
        <taxon>Demospongiae</taxon>
        <taxon>Heteroscleromorpha</taxon>
        <taxon>Haplosclerida</taxon>
        <taxon>Niphatidae</taxon>
        <taxon>Amphimedon</taxon>
    </lineage>
</organism>
<sequence>LRCHECNICTHMLSCNCMDAVMHFTICKHIHLVCMHRQVTCIPNFELPSIDSTAVDDSQPVTVATCISSAGPFWNRQCLLPLELLVKSLYYTNMTK</sequence>
<reference evidence="1" key="1">
    <citation type="submission" date="2017-05" db="UniProtKB">
        <authorList>
            <consortium name="EnsemblMetazoa"/>
        </authorList>
    </citation>
    <scope>IDENTIFICATION</scope>
</reference>
<protein>
    <recommendedName>
        <fullName evidence="2">SWIM-type domain-containing protein</fullName>
    </recommendedName>
</protein>
<evidence type="ECO:0008006" key="2">
    <source>
        <dbReference type="Google" id="ProtNLM"/>
    </source>
</evidence>
<dbReference type="AlphaFoldDB" id="A0A1X7UJ23"/>
<dbReference type="EnsemblMetazoa" id="Aqu2.1.27752_001">
    <property type="protein sequence ID" value="Aqu2.1.27752_001"/>
    <property type="gene ID" value="Aqu2.1.27752"/>
</dbReference>
<dbReference type="InParanoid" id="A0A1X7UJ23"/>
<dbReference type="OrthoDB" id="5982839at2759"/>